<dbReference type="Proteomes" id="UP000646827">
    <property type="component" value="Unassembled WGS sequence"/>
</dbReference>
<comment type="caution">
    <text evidence="1">The sequence shown here is derived from an EMBL/GenBank/DDBJ whole genome shotgun (WGS) entry which is preliminary data.</text>
</comment>
<sequence length="879" mass="101639">MSTRAEKFIHQTENTEHRHKIDYTTSLYDVWIADQSKENMMDLDENVNAAETEPVMLGSMLDPDEGDMDDFDDYDFGDQEPPVIVDLSNNQEDTTETDDNDDFMDEVAAEILMAFINIILSYTNTSCPKLPKKLSILRQHMGVDIFEEGLKRYVACKKCHKIYTLDVLLANEQTLCHHTEFPHHPSSAWSAKLCNEQLFKNGSCKKNQQLKEYPYHSVIKGLQLMFRHPNFYEQINAWRFRQQNDSIYYNIYDGKMWNEIKDDVGETFINDERSIQFALNVDWFSPFENGPSYSCGAIYLSILNLPRSQRNLPSNILLIGTLPGPKEPSNHQMNHYMEPLVTELEKLYEGVSVSNDPNSPTMRAVLLSVNCDIPAARKVGAFTGIQSFCACYRCDRKFTQLPGSTLRNWGGFDFPWQDRDEAKNAEGAEKWKAARTPQERERVENEYGTRWSPLCHLKYFKRSRQVLLDPFHNLYLGTYHFAEMQREAELIELPPGFEISKSKIGGHFAFMKGAEWRTWVLALSPILLKNRLPPQHLKIWLKFVRANKLLAGPSITANEIDRAHMLLKQFCADVWNLNFERYNGLLKSINTNRKDSFETTYMRGFLELGFADNFVAEKSRWFAGEPDFMKILKRLAPQLSPPSIDPTINATKFDLNTFVNYAEKWNGRLEVSGWEQLPPSTYPLALKPMVPINGDHYNLLVAYYRHMYPDNIFKSYYYEDINAPGEMVGDMIHKMTSIKILGQLYRSDEARSKKGIDIQALFLETDNNGNPVIREGQQYTEMRYGRIAYFFVHRIRLHQGDNTDYFDHTFAFVNWYAKSSDIASIAAQRSHGLMECCNHFRRMTLECILPVHRIFSPIAVAPNGPDKLVVIPLPRKTTG</sequence>
<name>A0A8H7RRF5_9FUNG</name>
<dbReference type="PANTHER" id="PTHR46579">
    <property type="entry name" value="F5/8 TYPE C DOMAIN-CONTAINING PROTEIN-RELATED"/>
    <property type="match status" value="1"/>
</dbReference>
<accession>A0A8H7RRF5</accession>
<evidence type="ECO:0008006" key="3">
    <source>
        <dbReference type="Google" id="ProtNLM"/>
    </source>
</evidence>
<dbReference type="EMBL" id="JAEPRB010000529">
    <property type="protein sequence ID" value="KAG2215325.1"/>
    <property type="molecule type" value="Genomic_DNA"/>
</dbReference>
<dbReference type="InterPro" id="IPR004242">
    <property type="entry name" value="Transposase_21"/>
</dbReference>
<gene>
    <name evidence="1" type="ORF">INT45_010123</name>
</gene>
<evidence type="ECO:0000313" key="1">
    <source>
        <dbReference type="EMBL" id="KAG2215325.1"/>
    </source>
</evidence>
<dbReference type="Pfam" id="PF02992">
    <property type="entry name" value="Transposase_21"/>
    <property type="match status" value="1"/>
</dbReference>
<evidence type="ECO:0000313" key="2">
    <source>
        <dbReference type="Proteomes" id="UP000646827"/>
    </source>
</evidence>
<reference evidence="1 2" key="1">
    <citation type="submission" date="2020-12" db="EMBL/GenBank/DDBJ databases">
        <title>Metabolic potential, ecology and presence of endohyphal bacteria is reflected in genomic diversity of Mucoromycotina.</title>
        <authorList>
            <person name="Muszewska A."/>
            <person name="Okrasinska A."/>
            <person name="Steczkiewicz K."/>
            <person name="Drgas O."/>
            <person name="Orlowska M."/>
            <person name="Perlinska-Lenart U."/>
            <person name="Aleksandrzak-Piekarczyk T."/>
            <person name="Szatraj K."/>
            <person name="Zielenkiewicz U."/>
            <person name="Pilsyk S."/>
            <person name="Malc E."/>
            <person name="Mieczkowski P."/>
            <person name="Kruszewska J.S."/>
            <person name="Biernat P."/>
            <person name="Pawlowska J."/>
        </authorList>
    </citation>
    <scope>NUCLEOTIDE SEQUENCE [LARGE SCALE GENOMIC DNA]</scope>
    <source>
        <strain evidence="1 2">CBS 142.35</strain>
    </source>
</reference>
<proteinExistence type="predicted"/>
<dbReference type="AlphaFoldDB" id="A0A8H7RRF5"/>
<dbReference type="PANTHER" id="PTHR46579:SF2">
    <property type="entry name" value="C2H2-TYPE DOMAIN-CONTAINING PROTEIN"/>
    <property type="match status" value="1"/>
</dbReference>
<dbReference type="OrthoDB" id="2445738at2759"/>
<organism evidence="1 2">
    <name type="scientific">Circinella minor</name>
    <dbReference type="NCBI Taxonomy" id="1195481"/>
    <lineage>
        <taxon>Eukaryota</taxon>
        <taxon>Fungi</taxon>
        <taxon>Fungi incertae sedis</taxon>
        <taxon>Mucoromycota</taxon>
        <taxon>Mucoromycotina</taxon>
        <taxon>Mucoromycetes</taxon>
        <taxon>Mucorales</taxon>
        <taxon>Lichtheimiaceae</taxon>
        <taxon>Circinella</taxon>
    </lineage>
</organism>
<keyword evidence="2" id="KW-1185">Reference proteome</keyword>
<protein>
    <recommendedName>
        <fullName evidence="3">Transposase domain-containing protein</fullName>
    </recommendedName>
</protein>